<evidence type="ECO:0000313" key="3">
    <source>
        <dbReference type="EMBL" id="MFD0926676.1"/>
    </source>
</evidence>
<evidence type="ECO:0000313" key="4">
    <source>
        <dbReference type="Proteomes" id="UP001597068"/>
    </source>
</evidence>
<protein>
    <submittedName>
        <fullName evidence="3">Uncharacterized protein</fullName>
    </submittedName>
</protein>
<dbReference type="Proteomes" id="UP001597068">
    <property type="component" value="Unassembled WGS sequence"/>
</dbReference>
<feature type="chain" id="PRO_5047186934" evidence="2">
    <location>
        <begin position="24"/>
        <end position="89"/>
    </location>
</feature>
<organism evidence="3 4">
    <name type="scientific">Williamsia deligens</name>
    <dbReference type="NCBI Taxonomy" id="321325"/>
    <lineage>
        <taxon>Bacteria</taxon>
        <taxon>Bacillati</taxon>
        <taxon>Actinomycetota</taxon>
        <taxon>Actinomycetes</taxon>
        <taxon>Mycobacteriales</taxon>
        <taxon>Nocardiaceae</taxon>
        <taxon>Williamsia</taxon>
    </lineage>
</organism>
<keyword evidence="2" id="KW-0732">Signal</keyword>
<comment type="caution">
    <text evidence="3">The sequence shown here is derived from an EMBL/GenBank/DDBJ whole genome shotgun (WGS) entry which is preliminary data.</text>
</comment>
<dbReference type="RefSeq" id="WP_253645464.1">
    <property type="nucleotide sequence ID" value="NZ_BAAAMO010000002.1"/>
</dbReference>
<evidence type="ECO:0000256" key="1">
    <source>
        <dbReference type="SAM" id="MobiDB-lite"/>
    </source>
</evidence>
<gene>
    <name evidence="3" type="ORF">ACFQ04_13110</name>
</gene>
<dbReference type="EMBL" id="JBHTIL010000001">
    <property type="protein sequence ID" value="MFD0926676.1"/>
    <property type="molecule type" value="Genomic_DNA"/>
</dbReference>
<feature type="region of interest" description="Disordered" evidence="1">
    <location>
        <begin position="27"/>
        <end position="89"/>
    </location>
</feature>
<keyword evidence="4" id="KW-1185">Reference proteome</keyword>
<proteinExistence type="predicted"/>
<reference evidence="4" key="1">
    <citation type="journal article" date="2019" name="Int. J. Syst. Evol. Microbiol.">
        <title>The Global Catalogue of Microorganisms (GCM) 10K type strain sequencing project: providing services to taxonomists for standard genome sequencing and annotation.</title>
        <authorList>
            <consortium name="The Broad Institute Genomics Platform"/>
            <consortium name="The Broad Institute Genome Sequencing Center for Infectious Disease"/>
            <person name="Wu L."/>
            <person name="Ma J."/>
        </authorList>
    </citation>
    <scope>NUCLEOTIDE SEQUENCE [LARGE SCALE GENOMIC DNA]</scope>
    <source>
        <strain evidence="4">CCUG 50873</strain>
    </source>
</reference>
<name>A0ABW3G7J2_9NOCA</name>
<evidence type="ECO:0000256" key="2">
    <source>
        <dbReference type="SAM" id="SignalP"/>
    </source>
</evidence>
<sequence length="89" mass="8795">MSHRTWRTVAIAAVIGAASLTGAGFGIAHSLAPASPPPSLSNQVDKPEAGDTPDATGTVDKPEAGDTPDSPAATDTPEPGDTPDAPGQH</sequence>
<feature type="signal peptide" evidence="2">
    <location>
        <begin position="1"/>
        <end position="23"/>
    </location>
</feature>
<accession>A0ABW3G7J2</accession>